<dbReference type="InterPro" id="IPR050613">
    <property type="entry name" value="Sec_Metabolite_Reg"/>
</dbReference>
<proteinExistence type="predicted"/>
<dbReference type="InterPro" id="IPR007219">
    <property type="entry name" value="XnlR_reg_dom"/>
</dbReference>
<dbReference type="Pfam" id="PF00172">
    <property type="entry name" value="Zn_clus"/>
    <property type="match status" value="1"/>
</dbReference>
<evidence type="ECO:0000256" key="2">
    <source>
        <dbReference type="ARBA" id="ARBA00022723"/>
    </source>
</evidence>
<dbReference type="KEGG" id="ttt:THITE_2027909"/>
<feature type="non-terminal residue" evidence="6">
    <location>
        <position position="641"/>
    </location>
</feature>
<dbReference type="Gene3D" id="4.10.240.10">
    <property type="entry name" value="Zn(2)-C6 fungal-type DNA-binding domain"/>
    <property type="match status" value="1"/>
</dbReference>
<keyword evidence="7" id="KW-1185">Reference proteome</keyword>
<feature type="domain" description="Zn(2)-C6 fungal-type" evidence="5">
    <location>
        <begin position="12"/>
        <end position="41"/>
    </location>
</feature>
<keyword evidence="4" id="KW-0175">Coiled coil</keyword>
<dbReference type="InterPro" id="IPR001138">
    <property type="entry name" value="Zn2Cys6_DnaBD"/>
</dbReference>
<evidence type="ECO:0000313" key="6">
    <source>
        <dbReference type="EMBL" id="AEO62775.1"/>
    </source>
</evidence>
<evidence type="ECO:0000259" key="5">
    <source>
        <dbReference type="PROSITE" id="PS50048"/>
    </source>
</evidence>
<gene>
    <name evidence="6" type="ORF">THITE_2027909</name>
</gene>
<sequence>APDADGDLKVWSCVTCRRRKVKCDRRDPCANCVRNAIECHFPVTGRLPRRSRESSASNNRPSQAQRQAELLGRLRRLEDLVAELSGQLEDAGRAPGSGVQQVLSAVGSSGRSSEPALTSASAGRMSLTGTEEMYENFGRLVVDHGSGPRLDTGFWSVFCEEVEHIFQAIQDGSNVSEPAAIQHRYPEDVPVAAHCHGYVFGTPCATATQDEDLYPLPSQVPFLWKTYVDRVDPFIKILHVPSVEAIIALAKGKLSYHGHGAGTEALLFAVCLTAVASLDADEVSDGFRVSRGELVTRLRLGTERALGLARFATTRDVTVVQALAIYLFILPHIGEAQLAFNLAGVLVKLATSAGLHKDPLDGTSPDSPALTDVAVETRRRLWWHIVFLDSRGQASGMLDTGLTISEDSFTTRIPSNADDQALAADIPAARTEAVAGKRGVTQSTLSIIRCHIWRLRTLLRRSRDQPLESQLQRVLGARGEIEGTFLSEPTTTGAGAAYSSFLSAITGLFFAKIEAEICRQHLLRRQVGQPDLNPESLLIHSRFFAASVSVLETTRDLCSNPAWHSWRWQLQGSFPWRVVGSVFAQLCRMPSWTPVSERAWGLARELLDGLPDGSKGQDMWRRLDELAERAGVHRRRQMQME</sequence>
<dbReference type="SUPFAM" id="SSF57701">
    <property type="entry name" value="Zn2/Cys6 DNA-binding domain"/>
    <property type="match status" value="1"/>
</dbReference>
<dbReference type="Pfam" id="PF04082">
    <property type="entry name" value="Fungal_trans"/>
    <property type="match status" value="1"/>
</dbReference>
<dbReference type="PANTHER" id="PTHR31001">
    <property type="entry name" value="UNCHARACTERIZED TRANSCRIPTIONAL REGULATORY PROTEIN"/>
    <property type="match status" value="1"/>
</dbReference>
<dbReference type="AlphaFoldDB" id="G2QTR5"/>
<dbReference type="Proteomes" id="UP000008181">
    <property type="component" value="Chromosome 1"/>
</dbReference>
<evidence type="ECO:0000256" key="3">
    <source>
        <dbReference type="ARBA" id="ARBA00023242"/>
    </source>
</evidence>
<feature type="non-terminal residue" evidence="6">
    <location>
        <position position="1"/>
    </location>
</feature>
<dbReference type="CDD" id="cd12148">
    <property type="entry name" value="fungal_TF_MHR"/>
    <property type="match status" value="1"/>
</dbReference>
<dbReference type="PANTHER" id="PTHR31001:SF77">
    <property type="entry name" value="TRANSCRIPTION FACTOR, PUTATIVE (AFU_ORTHOLOGUE AFUA_3G12940)-RELATED"/>
    <property type="match status" value="1"/>
</dbReference>
<evidence type="ECO:0000256" key="4">
    <source>
        <dbReference type="SAM" id="Coils"/>
    </source>
</evidence>
<dbReference type="GO" id="GO:0008270">
    <property type="term" value="F:zinc ion binding"/>
    <property type="evidence" value="ECO:0007669"/>
    <property type="project" value="InterPro"/>
</dbReference>
<dbReference type="GeneID" id="11523936"/>
<dbReference type="CDD" id="cd00067">
    <property type="entry name" value="GAL4"/>
    <property type="match status" value="1"/>
</dbReference>
<organism evidence="6 7">
    <name type="scientific">Thermothielavioides terrestris (strain ATCC 38088 / NRRL 8126)</name>
    <name type="common">Thielavia terrestris</name>
    <dbReference type="NCBI Taxonomy" id="578455"/>
    <lineage>
        <taxon>Eukaryota</taxon>
        <taxon>Fungi</taxon>
        <taxon>Dikarya</taxon>
        <taxon>Ascomycota</taxon>
        <taxon>Pezizomycotina</taxon>
        <taxon>Sordariomycetes</taxon>
        <taxon>Sordariomycetidae</taxon>
        <taxon>Sordariales</taxon>
        <taxon>Chaetomiaceae</taxon>
        <taxon>Thermothielavioides</taxon>
        <taxon>Thermothielavioides terrestris</taxon>
    </lineage>
</organism>
<dbReference type="eggNOG" id="ENOG502SIT3">
    <property type="taxonomic scope" value="Eukaryota"/>
</dbReference>
<dbReference type="InterPro" id="IPR036864">
    <property type="entry name" value="Zn2-C6_fun-type_DNA-bd_sf"/>
</dbReference>
<dbReference type="GO" id="GO:0003677">
    <property type="term" value="F:DNA binding"/>
    <property type="evidence" value="ECO:0007669"/>
    <property type="project" value="InterPro"/>
</dbReference>
<dbReference type="HOGENOM" id="CLU_004083_7_2_1"/>
<dbReference type="SMART" id="SM00066">
    <property type="entry name" value="GAL4"/>
    <property type="match status" value="1"/>
</dbReference>
<dbReference type="PROSITE" id="PS00463">
    <property type="entry name" value="ZN2_CY6_FUNGAL_1"/>
    <property type="match status" value="1"/>
</dbReference>
<comment type="subcellular location">
    <subcellularLocation>
        <location evidence="1">Nucleus</location>
    </subcellularLocation>
</comment>
<protein>
    <recommendedName>
        <fullName evidence="5">Zn(2)-C6 fungal-type domain-containing protein</fullName>
    </recommendedName>
</protein>
<name>G2QTR5_THETT</name>
<dbReference type="EMBL" id="CP003009">
    <property type="protein sequence ID" value="AEO62775.1"/>
    <property type="molecule type" value="Genomic_DNA"/>
</dbReference>
<keyword evidence="2" id="KW-0479">Metal-binding</keyword>
<dbReference type="GO" id="GO:0000981">
    <property type="term" value="F:DNA-binding transcription factor activity, RNA polymerase II-specific"/>
    <property type="evidence" value="ECO:0007669"/>
    <property type="project" value="InterPro"/>
</dbReference>
<dbReference type="RefSeq" id="XP_003649111.1">
    <property type="nucleotide sequence ID" value="XM_003649063.1"/>
</dbReference>
<reference evidence="6 7" key="1">
    <citation type="journal article" date="2011" name="Nat. Biotechnol.">
        <title>Comparative genomic analysis of the thermophilic biomass-degrading fungi Myceliophthora thermophila and Thielavia terrestris.</title>
        <authorList>
            <person name="Berka R.M."/>
            <person name="Grigoriev I.V."/>
            <person name="Otillar R."/>
            <person name="Salamov A."/>
            <person name="Grimwood J."/>
            <person name="Reid I."/>
            <person name="Ishmael N."/>
            <person name="John T."/>
            <person name="Darmond C."/>
            <person name="Moisan M.-C."/>
            <person name="Henrissat B."/>
            <person name="Coutinho P.M."/>
            <person name="Lombard V."/>
            <person name="Natvig D.O."/>
            <person name="Lindquist E."/>
            <person name="Schmutz J."/>
            <person name="Lucas S."/>
            <person name="Harris P."/>
            <person name="Powlowski J."/>
            <person name="Bellemare A."/>
            <person name="Taylor D."/>
            <person name="Butler G."/>
            <person name="de Vries R.P."/>
            <person name="Allijn I.E."/>
            <person name="van den Brink J."/>
            <person name="Ushinsky S."/>
            <person name="Storms R."/>
            <person name="Powell A.J."/>
            <person name="Paulsen I.T."/>
            <person name="Elbourne L.D.H."/>
            <person name="Baker S.E."/>
            <person name="Magnuson J."/>
            <person name="LaBoissiere S."/>
            <person name="Clutterbuck A.J."/>
            <person name="Martinez D."/>
            <person name="Wogulis M."/>
            <person name="de Leon A.L."/>
            <person name="Rey M.W."/>
            <person name="Tsang A."/>
        </authorList>
    </citation>
    <scope>NUCLEOTIDE SEQUENCE [LARGE SCALE GENOMIC DNA]</scope>
    <source>
        <strain evidence="7">ATCC 38088 / NRRL 8126</strain>
    </source>
</reference>
<dbReference type="PROSITE" id="PS50048">
    <property type="entry name" value="ZN2_CY6_FUNGAL_2"/>
    <property type="match status" value="1"/>
</dbReference>
<keyword evidence="3" id="KW-0539">Nucleus</keyword>
<accession>G2QTR5</accession>
<evidence type="ECO:0000256" key="1">
    <source>
        <dbReference type="ARBA" id="ARBA00004123"/>
    </source>
</evidence>
<feature type="coiled-coil region" evidence="4">
    <location>
        <begin position="67"/>
        <end position="94"/>
    </location>
</feature>
<dbReference type="OrthoDB" id="435881at2759"/>
<evidence type="ECO:0000313" key="7">
    <source>
        <dbReference type="Proteomes" id="UP000008181"/>
    </source>
</evidence>
<dbReference type="GO" id="GO:0005634">
    <property type="term" value="C:nucleus"/>
    <property type="evidence" value="ECO:0007669"/>
    <property type="project" value="UniProtKB-SubCell"/>
</dbReference>
<dbReference type="GO" id="GO:0006351">
    <property type="term" value="P:DNA-templated transcription"/>
    <property type="evidence" value="ECO:0007669"/>
    <property type="project" value="InterPro"/>
</dbReference>